<keyword evidence="1" id="KW-0732">Signal</keyword>
<evidence type="ECO:0000313" key="2">
    <source>
        <dbReference type="EMBL" id="HGT40002.1"/>
    </source>
</evidence>
<protein>
    <submittedName>
        <fullName evidence="2">HEAT repeat domain-containing protein</fullName>
    </submittedName>
</protein>
<dbReference type="Pfam" id="PF13646">
    <property type="entry name" value="HEAT_2"/>
    <property type="match status" value="1"/>
</dbReference>
<reference evidence="2" key="1">
    <citation type="journal article" date="2020" name="mSystems">
        <title>Genome- and Community-Level Interaction Insights into Carbon Utilization and Element Cycling Functions of Hydrothermarchaeota in Hydrothermal Sediment.</title>
        <authorList>
            <person name="Zhou Z."/>
            <person name="Liu Y."/>
            <person name="Xu W."/>
            <person name="Pan J."/>
            <person name="Luo Z.H."/>
            <person name="Li M."/>
        </authorList>
    </citation>
    <scope>NUCLEOTIDE SEQUENCE [LARGE SCALE GENOMIC DNA]</scope>
    <source>
        <strain evidence="2">SpSt-508</strain>
    </source>
</reference>
<dbReference type="InterPro" id="IPR011989">
    <property type="entry name" value="ARM-like"/>
</dbReference>
<accession>A0A7C4LLF7</accession>
<dbReference type="AlphaFoldDB" id="A0A7C4LLF7"/>
<evidence type="ECO:0000256" key="1">
    <source>
        <dbReference type="SAM" id="SignalP"/>
    </source>
</evidence>
<comment type="caution">
    <text evidence="2">The sequence shown here is derived from an EMBL/GenBank/DDBJ whole genome shotgun (WGS) entry which is preliminary data.</text>
</comment>
<gene>
    <name evidence="2" type="ORF">ENS64_12180</name>
</gene>
<name>A0A7C4LLF7_9PLAN</name>
<dbReference type="Gene3D" id="1.25.10.10">
    <property type="entry name" value="Leucine-rich Repeat Variant"/>
    <property type="match status" value="1"/>
</dbReference>
<dbReference type="EMBL" id="DSVQ01000015">
    <property type="protein sequence ID" value="HGT40002.1"/>
    <property type="molecule type" value="Genomic_DNA"/>
</dbReference>
<feature type="chain" id="PRO_5028241980" evidence="1">
    <location>
        <begin position="22"/>
        <end position="430"/>
    </location>
</feature>
<organism evidence="2">
    <name type="scientific">Schlesneria paludicola</name>
    <dbReference type="NCBI Taxonomy" id="360056"/>
    <lineage>
        <taxon>Bacteria</taxon>
        <taxon>Pseudomonadati</taxon>
        <taxon>Planctomycetota</taxon>
        <taxon>Planctomycetia</taxon>
        <taxon>Planctomycetales</taxon>
        <taxon>Planctomycetaceae</taxon>
        <taxon>Schlesneria</taxon>
    </lineage>
</organism>
<dbReference type="SUPFAM" id="SSF48371">
    <property type="entry name" value="ARM repeat"/>
    <property type="match status" value="1"/>
</dbReference>
<feature type="signal peptide" evidence="1">
    <location>
        <begin position="1"/>
        <end position="21"/>
    </location>
</feature>
<dbReference type="InterPro" id="IPR016024">
    <property type="entry name" value="ARM-type_fold"/>
</dbReference>
<sequence>MAFRRSLLWLLAVAVASPVHADLLRLKAGGELRGKIVKSGSTKPTDHITLETLTGAMVTVERSEVALVIPRPIAVEEYETRLRHLPDTLEAHWELAEWCRSKSLSAQRETHLQRVIEFDPDHEAAHLALGHTWKDGGWVDWDEYMAARGYVKYKGKYVTQQELDLLEKTAAELKREQEWYPKVRLWTGWLTGRDPDRAQQALLAFRGIDDDDAAAAVQRFLGEHAAREARLLAVEVLTRSGGQKSALALARIVLRDPEVEVRYNALQGIAEQHFSAVLPLFVRELRNEANAVVCRAGQALQRVGDERAIGPLIDALVTSHKYQVRTPGGSGSSYSFARDGSVMGSTPLGSLPPAIEAGLRTGQFPHGVIVLNPPGSSQPMKTVLVRVEHQNAEVLTALQKLTGQNFGYDERLWRLWWAAKKAEGGGLKSS</sequence>
<proteinExistence type="predicted"/>